<keyword evidence="3" id="KW-1185">Reference proteome</keyword>
<reference evidence="2" key="1">
    <citation type="submission" date="2020-03" db="EMBL/GenBank/DDBJ databases">
        <authorList>
            <person name="He L."/>
        </authorList>
    </citation>
    <scope>NUCLEOTIDE SEQUENCE</scope>
    <source>
        <strain evidence="2">CkLH20</strain>
    </source>
</reference>
<organism evidence="2 3">
    <name type="scientific">Colletotrichum karsti</name>
    <dbReference type="NCBI Taxonomy" id="1095194"/>
    <lineage>
        <taxon>Eukaryota</taxon>
        <taxon>Fungi</taxon>
        <taxon>Dikarya</taxon>
        <taxon>Ascomycota</taxon>
        <taxon>Pezizomycotina</taxon>
        <taxon>Sordariomycetes</taxon>
        <taxon>Hypocreomycetidae</taxon>
        <taxon>Glomerellales</taxon>
        <taxon>Glomerellaceae</taxon>
        <taxon>Colletotrichum</taxon>
        <taxon>Colletotrichum boninense species complex</taxon>
    </lineage>
</organism>
<dbReference type="PANTHER" id="PTHR16099">
    <property type="entry name" value="8-OXO-DGTP DIPHOSPHATES NUDT15"/>
    <property type="match status" value="1"/>
</dbReference>
<comment type="caution">
    <text evidence="2">The sequence shown here is derived from an EMBL/GenBank/DDBJ whole genome shotgun (WGS) entry which is preliminary data.</text>
</comment>
<dbReference type="GO" id="GO:0005829">
    <property type="term" value="C:cytosol"/>
    <property type="evidence" value="ECO:0007669"/>
    <property type="project" value="TreeGrafter"/>
</dbReference>
<dbReference type="EMBL" id="JAATWM020000037">
    <property type="protein sequence ID" value="KAF9872448.1"/>
    <property type="molecule type" value="Genomic_DNA"/>
</dbReference>
<dbReference type="Pfam" id="PF00293">
    <property type="entry name" value="NUDIX"/>
    <property type="match status" value="1"/>
</dbReference>
<dbReference type="InterPro" id="IPR000086">
    <property type="entry name" value="NUDIX_hydrolase_dom"/>
</dbReference>
<dbReference type="AlphaFoldDB" id="A0A9P6HX38"/>
<dbReference type="GeneID" id="62165734"/>
<name>A0A9P6HX38_9PEZI</name>
<sequence length="151" mass="16862">MSSDAFANPRVGVAAVIQRKDGRIVVGKRESSHGSGTWQLPGGHLELKEGIFECAVRETEEETELKVRATKIIGVTNDVFEESGKHYVTLFVRCEMLDEAAEPKNLEPEKCSGWYFKTWQEVRDIKSGDGGMKLFLPLAHLVEENPDIENA</sequence>
<dbReference type="Proteomes" id="UP000781932">
    <property type="component" value="Unassembled WGS sequence"/>
</dbReference>
<dbReference type="CDD" id="cd04678">
    <property type="entry name" value="NUDIX_MTH2_Nudt15"/>
    <property type="match status" value="1"/>
</dbReference>
<reference evidence="2" key="2">
    <citation type="submission" date="2020-11" db="EMBL/GenBank/DDBJ databases">
        <title>Whole genome sequencing of Colletotrichum sp.</title>
        <authorList>
            <person name="Li H."/>
        </authorList>
    </citation>
    <scope>NUCLEOTIDE SEQUENCE</scope>
    <source>
        <strain evidence="2">CkLH20</strain>
    </source>
</reference>
<proteinExistence type="predicted"/>
<evidence type="ECO:0000313" key="3">
    <source>
        <dbReference type="Proteomes" id="UP000781932"/>
    </source>
</evidence>
<protein>
    <submittedName>
        <fullName evidence="2">NUDIX domain-containing protein</fullName>
    </submittedName>
</protein>
<dbReference type="PROSITE" id="PS51462">
    <property type="entry name" value="NUDIX"/>
    <property type="match status" value="1"/>
</dbReference>
<dbReference type="PANTHER" id="PTHR16099:SF5">
    <property type="entry name" value="NUCLEOTIDE TRIPHOSPHATE DIPHOSPHATASE NUDT15"/>
    <property type="match status" value="1"/>
</dbReference>
<gene>
    <name evidence="2" type="ORF">CkaCkLH20_09945</name>
</gene>
<dbReference type="InterPro" id="IPR015797">
    <property type="entry name" value="NUDIX_hydrolase-like_dom_sf"/>
</dbReference>
<dbReference type="SUPFAM" id="SSF55811">
    <property type="entry name" value="Nudix"/>
    <property type="match status" value="1"/>
</dbReference>
<dbReference type="FunFam" id="3.90.79.10:FF:000060">
    <property type="entry name" value="Nudix hydrolase 1"/>
    <property type="match status" value="1"/>
</dbReference>
<dbReference type="GO" id="GO:0006203">
    <property type="term" value="P:dGTP catabolic process"/>
    <property type="evidence" value="ECO:0007669"/>
    <property type="project" value="TreeGrafter"/>
</dbReference>
<dbReference type="GO" id="GO:0035539">
    <property type="term" value="F:8-oxo-7,8-dihydrodeoxyguanosine triphosphate pyrophosphatase activity"/>
    <property type="evidence" value="ECO:0007669"/>
    <property type="project" value="TreeGrafter"/>
</dbReference>
<evidence type="ECO:0000313" key="2">
    <source>
        <dbReference type="EMBL" id="KAF9872448.1"/>
    </source>
</evidence>
<dbReference type="OrthoDB" id="447842at2759"/>
<dbReference type="RefSeq" id="XP_038741909.1">
    <property type="nucleotide sequence ID" value="XM_038892660.1"/>
</dbReference>
<dbReference type="Gene3D" id="3.90.79.10">
    <property type="entry name" value="Nucleoside Triphosphate Pyrophosphohydrolase"/>
    <property type="match status" value="1"/>
</dbReference>
<evidence type="ECO:0000259" key="1">
    <source>
        <dbReference type="PROSITE" id="PS51462"/>
    </source>
</evidence>
<accession>A0A9P6HX38</accession>
<feature type="domain" description="Nudix hydrolase" evidence="1">
    <location>
        <begin position="8"/>
        <end position="140"/>
    </location>
</feature>